<evidence type="ECO:0000313" key="2">
    <source>
        <dbReference type="Proteomes" id="UP000297753"/>
    </source>
</evidence>
<dbReference type="AlphaFoldDB" id="A0A4Y8W9C4"/>
<accession>A0A4Y8W9C4</accession>
<dbReference type="EMBL" id="SATR01000073">
    <property type="protein sequence ID" value="TFH89384.1"/>
    <property type="molecule type" value="Genomic_DNA"/>
</dbReference>
<evidence type="ECO:0000313" key="1">
    <source>
        <dbReference type="EMBL" id="TFH89384.1"/>
    </source>
</evidence>
<sequence length="85" mass="9862">MFMAQCFRFGWRRCSPLNWALVSRGENGKDWGRIDQFLVLIDSIPSFVEVGRCYSNVSKRVGRFLSRSNCSCRLLMANRRLHAST</sequence>
<proteinExistence type="predicted"/>
<keyword evidence="2" id="KW-1185">Reference proteome</keyword>
<name>A0A4Y8W9C4_9VIBR</name>
<gene>
    <name evidence="1" type="ORF">ELS82_22535</name>
</gene>
<reference evidence="1 2" key="1">
    <citation type="submission" date="2019-01" db="EMBL/GenBank/DDBJ databases">
        <title>Vibrio BEI176 sp. nov, a marine bacterium isolated from China: eastern marignal seas.</title>
        <authorList>
            <person name="Li B."/>
        </authorList>
    </citation>
    <scope>NUCLEOTIDE SEQUENCE [LARGE SCALE GENOMIC DNA]</scope>
    <source>
        <strain evidence="1 2">BEI176</strain>
    </source>
</reference>
<comment type="caution">
    <text evidence="1">The sequence shown here is derived from an EMBL/GenBank/DDBJ whole genome shotgun (WGS) entry which is preliminary data.</text>
</comment>
<dbReference type="Proteomes" id="UP000297753">
    <property type="component" value="Unassembled WGS sequence"/>
</dbReference>
<protein>
    <submittedName>
        <fullName evidence="1">Uncharacterized protein</fullName>
    </submittedName>
</protein>
<organism evidence="1 2">
    <name type="scientific">Vibrio ouci</name>
    <dbReference type="NCBI Taxonomy" id="2499078"/>
    <lineage>
        <taxon>Bacteria</taxon>
        <taxon>Pseudomonadati</taxon>
        <taxon>Pseudomonadota</taxon>
        <taxon>Gammaproteobacteria</taxon>
        <taxon>Vibrionales</taxon>
        <taxon>Vibrionaceae</taxon>
        <taxon>Vibrio</taxon>
    </lineage>
</organism>